<comment type="similarity">
    <text evidence="2">Belongs to the EspG family.</text>
</comment>
<sequence length="260" mass="27574">MATLTTDGMLAVASAVGIQTLPAALAIYPRHTDHERLAAAGAAATAELRECGVLDHAGEVRDDDLVAALFVLARPERELIARIRRDGTLIRVCLARRGLEHAIAVRTGGKLEVRTVWGDEDPVVLARQLLAVLGSRPPADIPVVRAPANDLQRRLDAATDYADALYGLGMRDTDAVTLGVALRQAYSVAELVCYSHREGLAVRSPAAAAVYDTVAGRIIGGGNAAPDGQIWTTLAPGTDRRLAQVIAAQLEALPEGRWMP</sequence>
<dbReference type="InterPro" id="IPR025734">
    <property type="entry name" value="EspG"/>
</dbReference>
<dbReference type="EMBL" id="JAHKNI010000010">
    <property type="protein sequence ID" value="MBU3065199.1"/>
    <property type="molecule type" value="Genomic_DNA"/>
</dbReference>
<organism evidence="5 6">
    <name type="scientific">Nocardia albiluteola</name>
    <dbReference type="NCBI Taxonomy" id="2842303"/>
    <lineage>
        <taxon>Bacteria</taxon>
        <taxon>Bacillati</taxon>
        <taxon>Actinomycetota</taxon>
        <taxon>Actinomycetes</taxon>
        <taxon>Mycobacteriales</taxon>
        <taxon>Nocardiaceae</taxon>
        <taxon>Nocardia</taxon>
    </lineage>
</organism>
<evidence type="ECO:0000313" key="5">
    <source>
        <dbReference type="EMBL" id="MBU3065199.1"/>
    </source>
</evidence>
<gene>
    <name evidence="5" type="ORF">KO481_27190</name>
</gene>
<reference evidence="5 6" key="1">
    <citation type="submission" date="2021-06" db="EMBL/GenBank/DDBJ databases">
        <title>Actinomycetes sequencing.</title>
        <authorList>
            <person name="Shan Q."/>
        </authorList>
    </citation>
    <scope>NUCLEOTIDE SEQUENCE [LARGE SCALE GENOMIC DNA]</scope>
    <source>
        <strain evidence="5 6">NEAU-G5</strain>
    </source>
</reference>
<comment type="caution">
    <text evidence="5">The sequence shown here is derived from an EMBL/GenBank/DDBJ whole genome shotgun (WGS) entry which is preliminary data.</text>
</comment>
<evidence type="ECO:0000256" key="3">
    <source>
        <dbReference type="ARBA" id="ARBA00022490"/>
    </source>
</evidence>
<dbReference type="RefSeq" id="WP_215921136.1">
    <property type="nucleotide sequence ID" value="NZ_JAHKNI010000010.1"/>
</dbReference>
<evidence type="ECO:0000256" key="2">
    <source>
        <dbReference type="ARBA" id="ARBA00006411"/>
    </source>
</evidence>
<dbReference type="Pfam" id="PF14011">
    <property type="entry name" value="ESX-1_EspG"/>
    <property type="match status" value="1"/>
</dbReference>
<comment type="subcellular location">
    <subcellularLocation>
        <location evidence="1">Cytoplasm</location>
    </subcellularLocation>
</comment>
<keyword evidence="6" id="KW-1185">Reference proteome</keyword>
<evidence type="ECO:0000256" key="1">
    <source>
        <dbReference type="ARBA" id="ARBA00004496"/>
    </source>
</evidence>
<dbReference type="Proteomes" id="UP000733379">
    <property type="component" value="Unassembled WGS sequence"/>
</dbReference>
<evidence type="ECO:0000313" key="6">
    <source>
        <dbReference type="Proteomes" id="UP000733379"/>
    </source>
</evidence>
<keyword evidence="3" id="KW-0963">Cytoplasm</keyword>
<proteinExistence type="inferred from homology"/>
<accession>A0ABS6B4M0</accession>
<evidence type="ECO:0000256" key="4">
    <source>
        <dbReference type="ARBA" id="ARBA00023186"/>
    </source>
</evidence>
<keyword evidence="4" id="KW-0143">Chaperone</keyword>
<name>A0ABS6B4M0_9NOCA</name>
<protein>
    <submittedName>
        <fullName evidence="5">ESX secretion-associated protein EspG</fullName>
    </submittedName>
</protein>